<organism evidence="1 2">
    <name type="scientific">Solanum commersonii</name>
    <name type="common">Commerson's wild potato</name>
    <name type="synonym">Commerson's nightshade</name>
    <dbReference type="NCBI Taxonomy" id="4109"/>
    <lineage>
        <taxon>Eukaryota</taxon>
        <taxon>Viridiplantae</taxon>
        <taxon>Streptophyta</taxon>
        <taxon>Embryophyta</taxon>
        <taxon>Tracheophyta</taxon>
        <taxon>Spermatophyta</taxon>
        <taxon>Magnoliopsida</taxon>
        <taxon>eudicotyledons</taxon>
        <taxon>Gunneridae</taxon>
        <taxon>Pentapetalae</taxon>
        <taxon>asterids</taxon>
        <taxon>lamiids</taxon>
        <taxon>Solanales</taxon>
        <taxon>Solanaceae</taxon>
        <taxon>Solanoideae</taxon>
        <taxon>Solaneae</taxon>
        <taxon>Solanum</taxon>
    </lineage>
</organism>
<sequence length="112" mass="12468">MPNNAITLKFGYQVAFQTGPLSFSNCLFLLLERSRQETHAIGVGGNSSSHQSQSGDLLEKDTSFCAPLNVATRVFVHYFPVLKSSELRSCWQELSRGFCNPLNILRRLLGCT</sequence>
<dbReference type="Proteomes" id="UP000824120">
    <property type="component" value="Chromosome 9"/>
</dbReference>
<keyword evidence="2" id="KW-1185">Reference proteome</keyword>
<gene>
    <name evidence="1" type="ORF">H5410_046003</name>
</gene>
<reference evidence="1 2" key="1">
    <citation type="submission" date="2020-09" db="EMBL/GenBank/DDBJ databases">
        <title>De no assembly of potato wild relative species, Solanum commersonii.</title>
        <authorList>
            <person name="Cho K."/>
        </authorList>
    </citation>
    <scope>NUCLEOTIDE SEQUENCE [LARGE SCALE GENOMIC DNA]</scope>
    <source>
        <strain evidence="1">LZ3.2</strain>
        <tissue evidence="1">Leaf</tissue>
    </source>
</reference>
<evidence type="ECO:0000313" key="2">
    <source>
        <dbReference type="Proteomes" id="UP000824120"/>
    </source>
</evidence>
<proteinExistence type="predicted"/>
<protein>
    <submittedName>
        <fullName evidence="1">Uncharacterized protein</fullName>
    </submittedName>
</protein>
<dbReference type="AlphaFoldDB" id="A0A9J5XB36"/>
<dbReference type="EMBL" id="JACXVP010000009">
    <property type="protein sequence ID" value="KAG5585569.1"/>
    <property type="molecule type" value="Genomic_DNA"/>
</dbReference>
<evidence type="ECO:0000313" key="1">
    <source>
        <dbReference type="EMBL" id="KAG5585569.1"/>
    </source>
</evidence>
<accession>A0A9J5XB36</accession>
<comment type="caution">
    <text evidence="1">The sequence shown here is derived from an EMBL/GenBank/DDBJ whole genome shotgun (WGS) entry which is preliminary data.</text>
</comment>
<name>A0A9J5XB36_SOLCO</name>